<comment type="caution">
    <text evidence="1">The sequence shown here is derived from an EMBL/GenBank/DDBJ whole genome shotgun (WGS) entry which is preliminary data.</text>
</comment>
<accession>M5U458</accession>
<keyword evidence="2" id="KW-1185">Reference proteome</keyword>
<protein>
    <submittedName>
        <fullName evidence="1">Uncharacterized protein</fullName>
    </submittedName>
</protein>
<dbReference type="AlphaFoldDB" id="M5U458"/>
<reference evidence="1 2" key="1">
    <citation type="journal article" date="2013" name="Mar. Genomics">
        <title>Expression of sulfatases in Rhodopirellula baltica and the diversity of sulfatases in the genus Rhodopirellula.</title>
        <authorList>
            <person name="Wegner C.E."/>
            <person name="Richter-Heitmann T."/>
            <person name="Klindworth A."/>
            <person name="Klockow C."/>
            <person name="Richter M."/>
            <person name="Achstetter T."/>
            <person name="Glockner F.O."/>
            <person name="Harder J."/>
        </authorList>
    </citation>
    <scope>NUCLEOTIDE SEQUENCE [LARGE SCALE GENOMIC DNA]</scope>
    <source>
        <strain evidence="1 2">SM41</strain>
    </source>
</reference>
<evidence type="ECO:0000313" key="1">
    <source>
        <dbReference type="EMBL" id="EMI56232.1"/>
    </source>
</evidence>
<dbReference type="EMBL" id="ANOH01000161">
    <property type="protein sequence ID" value="EMI56232.1"/>
    <property type="molecule type" value="Genomic_DNA"/>
</dbReference>
<organism evidence="1 2">
    <name type="scientific">Rhodopirellula sallentina SM41</name>
    <dbReference type="NCBI Taxonomy" id="1263870"/>
    <lineage>
        <taxon>Bacteria</taxon>
        <taxon>Pseudomonadati</taxon>
        <taxon>Planctomycetota</taxon>
        <taxon>Planctomycetia</taxon>
        <taxon>Pirellulales</taxon>
        <taxon>Pirellulaceae</taxon>
        <taxon>Rhodopirellula</taxon>
    </lineage>
</organism>
<sequence length="74" mass="8576">MLQPLSRELRWSELGGFAYENRARQSSECIETPCSAELRLLYRVVFIVSRSSCRVHRVAFIVSRSGQRVSEWAN</sequence>
<dbReference type="Proteomes" id="UP000011885">
    <property type="component" value="Unassembled WGS sequence"/>
</dbReference>
<gene>
    <name evidence="1" type="ORF">RSSM_02328</name>
</gene>
<proteinExistence type="predicted"/>
<evidence type="ECO:0000313" key="2">
    <source>
        <dbReference type="Proteomes" id="UP000011885"/>
    </source>
</evidence>
<name>M5U458_9BACT</name>
<dbReference type="PATRIC" id="fig|1263870.3.peg.2476"/>